<evidence type="ECO:0000256" key="2">
    <source>
        <dbReference type="ARBA" id="ARBA00022679"/>
    </source>
</evidence>
<protein>
    <submittedName>
        <fullName evidence="5">SAM-dependent methyltransferase</fullName>
    </submittedName>
</protein>
<dbReference type="InterPro" id="IPR013216">
    <property type="entry name" value="Methyltransf_11"/>
</dbReference>
<evidence type="ECO:0000259" key="4">
    <source>
        <dbReference type="Pfam" id="PF08241"/>
    </source>
</evidence>
<dbReference type="InterPro" id="IPR029063">
    <property type="entry name" value="SAM-dependent_MTases_sf"/>
</dbReference>
<dbReference type="OrthoDB" id="3382693at2"/>
<dbReference type="PANTHER" id="PTHR43464">
    <property type="entry name" value="METHYLTRANSFERASE"/>
    <property type="match status" value="1"/>
</dbReference>
<organism evidence="5 6">
    <name type="scientific">Amycolatopsis antarctica</name>
    <dbReference type="NCBI Taxonomy" id="1854586"/>
    <lineage>
        <taxon>Bacteria</taxon>
        <taxon>Bacillati</taxon>
        <taxon>Actinomycetota</taxon>
        <taxon>Actinomycetes</taxon>
        <taxon>Pseudonocardiales</taxon>
        <taxon>Pseudonocardiaceae</taxon>
        <taxon>Amycolatopsis</taxon>
    </lineage>
</organism>
<keyword evidence="1 5" id="KW-0489">Methyltransferase</keyword>
<dbReference type="PANTHER" id="PTHR43464:SF19">
    <property type="entry name" value="UBIQUINONE BIOSYNTHESIS O-METHYLTRANSFERASE, MITOCHONDRIAL"/>
    <property type="match status" value="1"/>
</dbReference>
<accession>A0A263CXW3</accession>
<evidence type="ECO:0000256" key="3">
    <source>
        <dbReference type="ARBA" id="ARBA00022691"/>
    </source>
</evidence>
<proteinExistence type="predicted"/>
<keyword evidence="2 5" id="KW-0808">Transferase</keyword>
<dbReference type="Gene3D" id="3.40.50.150">
    <property type="entry name" value="Vaccinia Virus protein VP39"/>
    <property type="match status" value="1"/>
</dbReference>
<sequence length="295" mass="30989">MVAVSAHTHDDVDWASRLPGMLLADALEEDALAGVARRLVDRLGGEPTVLDLGSGSGGMSAALAQALAERDGGTVVLVDAVPELLDAAGAAARASVGESAAVRVESVLADAADPGLRDLVPEADLIWASAVVHHLPDQQRAIDDLARILRPGGTLAVAEGGLGVKTLPWDLGVGAPGLEPRLHAARDLWFRDLRASMPGAVQMPYGWNHALGLAGLADVGAFTYLVDHPAPAGDGVRHDVLERLGWFRSTVGDRLDETDRATFDALLDPAGEYHLGRRDDLFLLSARTVHCGRSR</sequence>
<dbReference type="Proteomes" id="UP000242444">
    <property type="component" value="Unassembled WGS sequence"/>
</dbReference>
<name>A0A263CXW3_9PSEU</name>
<dbReference type="CDD" id="cd02440">
    <property type="entry name" value="AdoMet_MTases"/>
    <property type="match status" value="1"/>
</dbReference>
<dbReference type="RefSeq" id="WP_094866322.1">
    <property type="nucleotide sequence ID" value="NZ_NKYE01000030.1"/>
</dbReference>
<evidence type="ECO:0000313" key="5">
    <source>
        <dbReference type="EMBL" id="OZM69935.1"/>
    </source>
</evidence>
<gene>
    <name evidence="5" type="ORF">CFN78_27980</name>
</gene>
<dbReference type="SUPFAM" id="SSF53335">
    <property type="entry name" value="S-adenosyl-L-methionine-dependent methyltransferases"/>
    <property type="match status" value="1"/>
</dbReference>
<comment type="caution">
    <text evidence="5">The sequence shown here is derived from an EMBL/GenBank/DDBJ whole genome shotgun (WGS) entry which is preliminary data.</text>
</comment>
<dbReference type="EMBL" id="NKYE01000030">
    <property type="protein sequence ID" value="OZM69935.1"/>
    <property type="molecule type" value="Genomic_DNA"/>
</dbReference>
<keyword evidence="6" id="KW-1185">Reference proteome</keyword>
<dbReference type="InParanoid" id="A0A263CXW3"/>
<evidence type="ECO:0000313" key="6">
    <source>
        <dbReference type="Proteomes" id="UP000242444"/>
    </source>
</evidence>
<dbReference type="AlphaFoldDB" id="A0A263CXW3"/>
<dbReference type="GO" id="GO:0032259">
    <property type="term" value="P:methylation"/>
    <property type="evidence" value="ECO:0007669"/>
    <property type="project" value="UniProtKB-KW"/>
</dbReference>
<reference evidence="5 6" key="1">
    <citation type="submission" date="2017-07" db="EMBL/GenBank/DDBJ databases">
        <title>Amycolatopsis antarcticus sp. nov., isolated from the surface of an Antarcticus brown macroalga.</title>
        <authorList>
            <person name="Wang J."/>
            <person name="Leiva S."/>
            <person name="Huang J."/>
            <person name="Huang Y."/>
        </authorList>
    </citation>
    <scope>NUCLEOTIDE SEQUENCE [LARGE SCALE GENOMIC DNA]</scope>
    <source>
        <strain evidence="5 6">AU-G6</strain>
    </source>
</reference>
<dbReference type="GO" id="GO:0008757">
    <property type="term" value="F:S-adenosylmethionine-dependent methyltransferase activity"/>
    <property type="evidence" value="ECO:0007669"/>
    <property type="project" value="InterPro"/>
</dbReference>
<keyword evidence="3" id="KW-0949">S-adenosyl-L-methionine</keyword>
<dbReference type="Pfam" id="PF08241">
    <property type="entry name" value="Methyltransf_11"/>
    <property type="match status" value="1"/>
</dbReference>
<evidence type="ECO:0000256" key="1">
    <source>
        <dbReference type="ARBA" id="ARBA00022603"/>
    </source>
</evidence>
<feature type="domain" description="Methyltransferase type 11" evidence="4">
    <location>
        <begin position="50"/>
        <end position="156"/>
    </location>
</feature>